<keyword evidence="2" id="KW-0472">Membrane</keyword>
<organism evidence="3 4">
    <name type="scientific">Lineolata rhizophorae</name>
    <dbReference type="NCBI Taxonomy" id="578093"/>
    <lineage>
        <taxon>Eukaryota</taxon>
        <taxon>Fungi</taxon>
        <taxon>Dikarya</taxon>
        <taxon>Ascomycota</taxon>
        <taxon>Pezizomycotina</taxon>
        <taxon>Dothideomycetes</taxon>
        <taxon>Dothideomycetes incertae sedis</taxon>
        <taxon>Lineolatales</taxon>
        <taxon>Lineolataceae</taxon>
        <taxon>Lineolata</taxon>
    </lineage>
</organism>
<keyword evidence="2" id="KW-1133">Transmembrane helix</keyword>
<evidence type="ECO:0000256" key="2">
    <source>
        <dbReference type="SAM" id="Phobius"/>
    </source>
</evidence>
<dbReference type="AlphaFoldDB" id="A0A6A6NLI5"/>
<evidence type="ECO:0000256" key="1">
    <source>
        <dbReference type="SAM" id="MobiDB-lite"/>
    </source>
</evidence>
<dbReference type="EMBL" id="MU001711">
    <property type="protein sequence ID" value="KAF2452347.1"/>
    <property type="molecule type" value="Genomic_DNA"/>
</dbReference>
<feature type="compositionally biased region" description="Polar residues" evidence="1">
    <location>
        <begin position="48"/>
        <end position="59"/>
    </location>
</feature>
<evidence type="ECO:0000313" key="4">
    <source>
        <dbReference type="Proteomes" id="UP000799766"/>
    </source>
</evidence>
<keyword evidence="2" id="KW-0812">Transmembrane</keyword>
<feature type="transmembrane region" description="Helical" evidence="2">
    <location>
        <begin position="18"/>
        <end position="39"/>
    </location>
</feature>
<protein>
    <submittedName>
        <fullName evidence="3">Uncharacterized protein</fullName>
    </submittedName>
</protein>
<dbReference type="Proteomes" id="UP000799766">
    <property type="component" value="Unassembled WGS sequence"/>
</dbReference>
<evidence type="ECO:0000313" key="3">
    <source>
        <dbReference type="EMBL" id="KAF2452347.1"/>
    </source>
</evidence>
<accession>A0A6A6NLI5</accession>
<feature type="region of interest" description="Disordered" evidence="1">
    <location>
        <begin position="45"/>
        <end position="64"/>
    </location>
</feature>
<reference evidence="3" key="1">
    <citation type="journal article" date="2020" name="Stud. Mycol.">
        <title>101 Dothideomycetes genomes: a test case for predicting lifestyles and emergence of pathogens.</title>
        <authorList>
            <person name="Haridas S."/>
            <person name="Albert R."/>
            <person name="Binder M."/>
            <person name="Bloem J."/>
            <person name="Labutti K."/>
            <person name="Salamov A."/>
            <person name="Andreopoulos B."/>
            <person name="Baker S."/>
            <person name="Barry K."/>
            <person name="Bills G."/>
            <person name="Bluhm B."/>
            <person name="Cannon C."/>
            <person name="Castanera R."/>
            <person name="Culley D."/>
            <person name="Daum C."/>
            <person name="Ezra D."/>
            <person name="Gonzalez J."/>
            <person name="Henrissat B."/>
            <person name="Kuo A."/>
            <person name="Liang C."/>
            <person name="Lipzen A."/>
            <person name="Lutzoni F."/>
            <person name="Magnuson J."/>
            <person name="Mondo S."/>
            <person name="Nolan M."/>
            <person name="Ohm R."/>
            <person name="Pangilinan J."/>
            <person name="Park H.-J."/>
            <person name="Ramirez L."/>
            <person name="Alfaro M."/>
            <person name="Sun H."/>
            <person name="Tritt A."/>
            <person name="Yoshinaga Y."/>
            <person name="Zwiers L.-H."/>
            <person name="Turgeon B."/>
            <person name="Goodwin S."/>
            <person name="Spatafora J."/>
            <person name="Crous P."/>
            <person name="Grigoriev I."/>
        </authorList>
    </citation>
    <scope>NUCLEOTIDE SEQUENCE</scope>
    <source>
        <strain evidence="3">ATCC 16933</strain>
    </source>
</reference>
<proteinExistence type="predicted"/>
<name>A0A6A6NLI5_9PEZI</name>
<dbReference type="OrthoDB" id="2830640at2759"/>
<sequence>MAFISSPTGSRPSTSPWIWLYFAITVPLTALTFLVWTYWKRRRPLSAGRNTDGNGATTSGDDEEQGLIVAPEIPALRRLSHLGDLCAGSLDDSITLTDE</sequence>
<gene>
    <name evidence="3" type="ORF">BDY21DRAFT_174342</name>
</gene>
<keyword evidence="4" id="KW-1185">Reference proteome</keyword>